<dbReference type="RefSeq" id="WP_032072291.1">
    <property type="nucleotide sequence ID" value="NC_025146.1"/>
</dbReference>
<sequence length="86" mass="10187">MRKLENVIEEMISVSENKDFNNELLNIKNSISLTAPELMSTRWNQVHEIMLDYTIANNEKPQYDWQYEVISIFSTKSIDELKSIFN</sequence>
<evidence type="ECO:0008006" key="2">
    <source>
        <dbReference type="Google" id="ProtNLM"/>
    </source>
</evidence>
<dbReference type="EMBL" id="AB855771">
    <property type="protein sequence ID" value="BAP25535.1"/>
    <property type="molecule type" value="Genomic_DNA"/>
</dbReference>
<reference evidence="1" key="1">
    <citation type="submission" date="2013-09" db="EMBL/GenBank/DDBJ databases">
        <title>Analysis of type B2 neurotoxin-encoding plasmid in Clostridium botulinum.</title>
        <authorList>
            <person name="Hosomi K."/>
            <person name="Sakaguchi Y."/>
            <person name="Gotoh K."/>
            <person name="Nakamura K."/>
            <person name="Kohda T."/>
            <person name="Mukamoto M."/>
            <person name="Iida T."/>
            <person name="Kozaki S."/>
        </authorList>
    </citation>
    <scope>NUCLEOTIDE SEQUENCE</scope>
    <source>
        <strain evidence="1">111</strain>
        <plasmid evidence="1">pCB111</plasmid>
    </source>
</reference>
<evidence type="ECO:0000313" key="1">
    <source>
        <dbReference type="EMBL" id="BAP25535.1"/>
    </source>
</evidence>
<proteinExistence type="predicted"/>
<name>A0A077K7I3_CLOBO</name>
<accession>A0A077K7I3</accession>
<protein>
    <recommendedName>
        <fullName evidence="2">Cell division protein</fullName>
    </recommendedName>
</protein>
<geneLocation type="plasmid" evidence="1">
    <name>pCB111</name>
</geneLocation>
<organism evidence="1">
    <name type="scientific">Clostridium botulinum</name>
    <dbReference type="NCBI Taxonomy" id="1491"/>
    <lineage>
        <taxon>Bacteria</taxon>
        <taxon>Bacillati</taxon>
        <taxon>Bacillota</taxon>
        <taxon>Clostridia</taxon>
        <taxon>Eubacteriales</taxon>
        <taxon>Clostridiaceae</taxon>
        <taxon>Clostridium</taxon>
    </lineage>
</organism>
<keyword evidence="1" id="KW-0614">Plasmid</keyword>
<dbReference type="AlphaFoldDB" id="A0A077K7I3"/>